<dbReference type="InterPro" id="IPR036388">
    <property type="entry name" value="WH-like_DNA-bd_sf"/>
</dbReference>
<sequence length="144" mass="15848">MKSADEMPGELQPRMRLHLWLEVEGGMVLGLGRAMLLAKVHELGSLNKAAKAMGMSYRAAWGRLKKTEDLLGLPLVVSSGGRSGFTLTPLGESLVKSFQRWHADVERYALETSHGLFPFEVRPFGGPEPFEPGEPSELDGDKKE</sequence>
<dbReference type="SUPFAM" id="SSF46785">
    <property type="entry name" value="Winged helix' DNA-binding domain"/>
    <property type="match status" value="1"/>
</dbReference>
<dbReference type="Proteomes" id="UP000007844">
    <property type="component" value="Chromosome"/>
</dbReference>
<reference evidence="3 4" key="1">
    <citation type="journal article" date="2011" name="J. Bacteriol.">
        <title>Genome sequence of the mercury-methylating and pleomorphic Desulfovibrio africanus Strain Walvis Bay.</title>
        <authorList>
            <person name="Brown S.D."/>
            <person name="Wall J.D."/>
            <person name="Kucken A.M."/>
            <person name="Gilmour C.C."/>
            <person name="Podar M."/>
            <person name="Brandt C.C."/>
            <person name="Teshima H."/>
            <person name="Detter J.C."/>
            <person name="Han C.S."/>
            <person name="Land M.L."/>
            <person name="Lucas S."/>
            <person name="Han J."/>
            <person name="Pennacchio L."/>
            <person name="Nolan M."/>
            <person name="Pitluck S."/>
            <person name="Woyke T."/>
            <person name="Goodwin L."/>
            <person name="Palumbo A.V."/>
            <person name="Elias D.A."/>
        </authorList>
    </citation>
    <scope>NUCLEOTIDE SEQUENCE [LARGE SCALE GENOMIC DNA]</scope>
    <source>
        <strain evidence="3 4">Walvis Bay</strain>
    </source>
</reference>
<dbReference type="eggNOG" id="COG2005">
    <property type="taxonomic scope" value="Bacteria"/>
</dbReference>
<protein>
    <submittedName>
        <fullName evidence="3">Putative transcriptional regulator, ModE family</fullName>
    </submittedName>
</protein>
<dbReference type="HOGENOM" id="CLU_125440_2_0_7"/>
<dbReference type="PANTHER" id="PTHR30432">
    <property type="entry name" value="TRANSCRIPTIONAL REGULATOR MODE"/>
    <property type="match status" value="1"/>
</dbReference>
<feature type="domain" description="HTH lysR-type" evidence="2">
    <location>
        <begin position="36"/>
        <end position="92"/>
    </location>
</feature>
<organism evidence="3 4">
    <name type="scientific">Desulfocurvibacter africanus subsp. africanus str. Walvis Bay</name>
    <dbReference type="NCBI Taxonomy" id="690850"/>
    <lineage>
        <taxon>Bacteria</taxon>
        <taxon>Pseudomonadati</taxon>
        <taxon>Thermodesulfobacteriota</taxon>
        <taxon>Desulfovibrionia</taxon>
        <taxon>Desulfovibrionales</taxon>
        <taxon>Desulfovibrionaceae</taxon>
        <taxon>Desulfocurvibacter</taxon>
    </lineage>
</organism>
<dbReference type="AlphaFoldDB" id="F3YYJ4"/>
<accession>F3YYJ4</accession>
<proteinExistence type="predicted"/>
<dbReference type="InterPro" id="IPR051815">
    <property type="entry name" value="Molybdate_resp_trans_reg"/>
</dbReference>
<dbReference type="Pfam" id="PF00126">
    <property type="entry name" value="HTH_1"/>
    <property type="match status" value="1"/>
</dbReference>
<dbReference type="InterPro" id="IPR036390">
    <property type="entry name" value="WH_DNA-bd_sf"/>
</dbReference>
<evidence type="ECO:0000313" key="3">
    <source>
        <dbReference type="EMBL" id="EGJ50748.1"/>
    </source>
</evidence>
<dbReference type="Gene3D" id="1.10.10.10">
    <property type="entry name" value="Winged helix-like DNA-binding domain superfamily/Winged helix DNA-binding domain"/>
    <property type="match status" value="1"/>
</dbReference>
<dbReference type="STRING" id="690850.Desaf_2424"/>
<dbReference type="KEGG" id="daf:Desaf_2424"/>
<evidence type="ECO:0000313" key="4">
    <source>
        <dbReference type="Proteomes" id="UP000007844"/>
    </source>
</evidence>
<dbReference type="GO" id="GO:0003700">
    <property type="term" value="F:DNA-binding transcription factor activity"/>
    <property type="evidence" value="ECO:0007669"/>
    <property type="project" value="InterPro"/>
</dbReference>
<keyword evidence="4" id="KW-1185">Reference proteome</keyword>
<name>F3YYJ4_DESAF</name>
<evidence type="ECO:0000256" key="1">
    <source>
        <dbReference type="SAM" id="MobiDB-lite"/>
    </source>
</evidence>
<gene>
    <name evidence="3" type="ORF">Desaf_2424</name>
</gene>
<dbReference type="EMBL" id="CP003221">
    <property type="protein sequence ID" value="EGJ50748.1"/>
    <property type="molecule type" value="Genomic_DNA"/>
</dbReference>
<dbReference type="RefSeq" id="WP_014260448.1">
    <property type="nucleotide sequence ID" value="NC_016629.1"/>
</dbReference>
<dbReference type="PANTHER" id="PTHR30432:SF1">
    <property type="entry name" value="DNA-BINDING TRANSCRIPTIONAL DUAL REGULATOR MODE"/>
    <property type="match status" value="1"/>
</dbReference>
<evidence type="ECO:0000259" key="2">
    <source>
        <dbReference type="Pfam" id="PF00126"/>
    </source>
</evidence>
<feature type="region of interest" description="Disordered" evidence="1">
    <location>
        <begin position="125"/>
        <end position="144"/>
    </location>
</feature>
<dbReference type="InterPro" id="IPR000847">
    <property type="entry name" value="LysR_HTH_N"/>
</dbReference>